<evidence type="ECO:0000313" key="8">
    <source>
        <dbReference type="Proteomes" id="UP000578686"/>
    </source>
</evidence>
<dbReference type="Pfam" id="PF00356">
    <property type="entry name" value="LacI"/>
    <property type="match status" value="1"/>
</dbReference>
<evidence type="ECO:0000256" key="4">
    <source>
        <dbReference type="SAM" id="MobiDB-lite"/>
    </source>
</evidence>
<evidence type="ECO:0000256" key="2">
    <source>
        <dbReference type="ARBA" id="ARBA00023125"/>
    </source>
</evidence>
<dbReference type="InterPro" id="IPR001387">
    <property type="entry name" value="Cro/C1-type_HTH"/>
</dbReference>
<dbReference type="InterPro" id="IPR046335">
    <property type="entry name" value="LacI/GalR-like_sensor"/>
</dbReference>
<dbReference type="Proteomes" id="UP000578686">
    <property type="component" value="Unassembled WGS sequence"/>
</dbReference>
<dbReference type="Pfam" id="PF13377">
    <property type="entry name" value="Peripla_BP_3"/>
    <property type="match status" value="1"/>
</dbReference>
<dbReference type="Gene3D" id="3.40.50.2300">
    <property type="match status" value="2"/>
</dbReference>
<protein>
    <submittedName>
        <fullName evidence="7">LacI family transcriptional regulator</fullName>
    </submittedName>
</protein>
<dbReference type="GO" id="GO:0000976">
    <property type="term" value="F:transcription cis-regulatory region binding"/>
    <property type="evidence" value="ECO:0007669"/>
    <property type="project" value="TreeGrafter"/>
</dbReference>
<dbReference type="PANTHER" id="PTHR30146">
    <property type="entry name" value="LACI-RELATED TRANSCRIPTIONAL REPRESSOR"/>
    <property type="match status" value="1"/>
</dbReference>
<dbReference type="PANTHER" id="PTHR30146:SF153">
    <property type="entry name" value="LACTOSE OPERON REPRESSOR"/>
    <property type="match status" value="1"/>
</dbReference>
<organism evidence="7 8">
    <name type="scientific">Streptomyces lonarensis</name>
    <dbReference type="NCBI Taxonomy" id="700599"/>
    <lineage>
        <taxon>Bacteria</taxon>
        <taxon>Bacillati</taxon>
        <taxon>Actinomycetota</taxon>
        <taxon>Actinomycetes</taxon>
        <taxon>Kitasatosporales</taxon>
        <taxon>Streptomycetaceae</taxon>
        <taxon>Streptomyces</taxon>
    </lineage>
</organism>
<comment type="caution">
    <text evidence="7">The sequence shown here is derived from an EMBL/GenBank/DDBJ whole genome shotgun (WGS) entry which is preliminary data.</text>
</comment>
<dbReference type="SUPFAM" id="SSF53822">
    <property type="entry name" value="Periplasmic binding protein-like I"/>
    <property type="match status" value="1"/>
</dbReference>
<dbReference type="InterPro" id="IPR000843">
    <property type="entry name" value="HTH_LacI"/>
</dbReference>
<keyword evidence="3" id="KW-0804">Transcription</keyword>
<dbReference type="InterPro" id="IPR028082">
    <property type="entry name" value="Peripla_BP_I"/>
</dbReference>
<dbReference type="SUPFAM" id="SSF47413">
    <property type="entry name" value="lambda repressor-like DNA-binding domains"/>
    <property type="match status" value="1"/>
</dbReference>
<sequence>MATIKDVAERSGVAPSTVSYVLSGSRKISEETRARVLEAVRDLGYHPRASARTLRSSRSSVLALAVPREAGKYRAVDGRFAVEISDAARVHGFDVLLMTDPDGVRGLRRVAGSGLADAAVLMAVEEADPRVAAMTAAGFPVALLGHGDARDETEVPWVDLDWEAAVALAVRQAAAVGHRHIAFLSSADHEVAARRGYALHGLAGAHRAAREAGVEVTVRPSSDDPGTAAARVRELLATDRPPTALVVQHLIPLPQVLAELTASGVRLPDDLPVVPVGTIPDESGLPDLPRIDLPVGRMAAAVTELALTAAGALPATERRPVAGGPRHELLEPRMAPGVPIAPPRTPDAR</sequence>
<dbReference type="PROSITE" id="PS50943">
    <property type="entry name" value="HTH_CROC1"/>
    <property type="match status" value="1"/>
</dbReference>
<feature type="compositionally biased region" description="Pro residues" evidence="4">
    <location>
        <begin position="339"/>
        <end position="349"/>
    </location>
</feature>
<dbReference type="AlphaFoldDB" id="A0A7X6D478"/>
<evidence type="ECO:0000259" key="6">
    <source>
        <dbReference type="PROSITE" id="PS50943"/>
    </source>
</evidence>
<evidence type="ECO:0000259" key="5">
    <source>
        <dbReference type="PROSITE" id="PS50932"/>
    </source>
</evidence>
<feature type="region of interest" description="Disordered" evidence="4">
    <location>
        <begin position="314"/>
        <end position="349"/>
    </location>
</feature>
<evidence type="ECO:0000313" key="7">
    <source>
        <dbReference type="EMBL" id="NJQ07879.1"/>
    </source>
</evidence>
<dbReference type="GO" id="GO:0003700">
    <property type="term" value="F:DNA-binding transcription factor activity"/>
    <property type="evidence" value="ECO:0007669"/>
    <property type="project" value="TreeGrafter"/>
</dbReference>
<feature type="domain" description="HTH cro/C1-type" evidence="6">
    <location>
        <begin position="3"/>
        <end position="32"/>
    </location>
</feature>
<dbReference type="Gene3D" id="1.10.260.40">
    <property type="entry name" value="lambda repressor-like DNA-binding domains"/>
    <property type="match status" value="1"/>
</dbReference>
<name>A0A7X6D478_9ACTN</name>
<dbReference type="PROSITE" id="PS50932">
    <property type="entry name" value="HTH_LACI_2"/>
    <property type="match status" value="1"/>
</dbReference>
<gene>
    <name evidence="7" type="ORF">HCN56_20395</name>
</gene>
<feature type="domain" description="HTH lacI-type" evidence="5">
    <location>
        <begin position="2"/>
        <end position="56"/>
    </location>
</feature>
<accession>A0A7X6D478</accession>
<keyword evidence="8" id="KW-1185">Reference proteome</keyword>
<keyword evidence="1" id="KW-0805">Transcription regulation</keyword>
<proteinExistence type="predicted"/>
<dbReference type="SMART" id="SM00354">
    <property type="entry name" value="HTH_LACI"/>
    <property type="match status" value="1"/>
</dbReference>
<dbReference type="InterPro" id="IPR010982">
    <property type="entry name" value="Lambda_DNA-bd_dom_sf"/>
</dbReference>
<keyword evidence="2" id="KW-0238">DNA-binding</keyword>
<reference evidence="7 8" key="1">
    <citation type="submission" date="2020-03" db="EMBL/GenBank/DDBJ databases">
        <title>Draft genome of Streptomyces sp. ventii, isolated from the Axial Seamount in the Pacific Ocean, and resequencing of the two type strains Streptomyces lonarensis strain NCL 716 and Streptomyces bohaiensis strain 11A07.</title>
        <authorList>
            <person name="Loughran R.M."/>
            <person name="Pfannmuller K.M."/>
            <person name="Wasson B.J."/>
            <person name="Deadmond M.C."/>
            <person name="Paddock B.E."/>
            <person name="Koyack M.J."/>
            <person name="Gallegos D.A."/>
            <person name="Mitchell E.A."/>
            <person name="Ushijima B."/>
            <person name="Saw J.H."/>
            <person name="Mcphail K.L."/>
            <person name="Videau P."/>
        </authorList>
    </citation>
    <scope>NUCLEOTIDE SEQUENCE [LARGE SCALE GENOMIC DNA]</scope>
    <source>
        <strain evidence="7 8">NCL716</strain>
    </source>
</reference>
<evidence type="ECO:0000256" key="1">
    <source>
        <dbReference type="ARBA" id="ARBA00023015"/>
    </source>
</evidence>
<dbReference type="EMBL" id="JAAVJD010000210">
    <property type="protein sequence ID" value="NJQ07879.1"/>
    <property type="molecule type" value="Genomic_DNA"/>
</dbReference>
<dbReference type="CDD" id="cd01392">
    <property type="entry name" value="HTH_LacI"/>
    <property type="match status" value="1"/>
</dbReference>
<dbReference type="RefSeq" id="WP_167973241.1">
    <property type="nucleotide sequence ID" value="NZ_BHZG01000230.1"/>
</dbReference>
<feature type="compositionally biased region" description="Basic and acidic residues" evidence="4">
    <location>
        <begin position="316"/>
        <end position="331"/>
    </location>
</feature>
<evidence type="ECO:0000256" key="3">
    <source>
        <dbReference type="ARBA" id="ARBA00023163"/>
    </source>
</evidence>